<evidence type="ECO:0000313" key="2">
    <source>
        <dbReference type="EMBL" id="MBF6229603.1"/>
    </source>
</evidence>
<feature type="region of interest" description="Disordered" evidence="1">
    <location>
        <begin position="38"/>
        <end position="69"/>
    </location>
</feature>
<evidence type="ECO:0000313" key="3">
    <source>
        <dbReference type="Proteomes" id="UP000807309"/>
    </source>
</evidence>
<feature type="compositionally biased region" description="Polar residues" evidence="1">
    <location>
        <begin position="59"/>
        <end position="69"/>
    </location>
</feature>
<protein>
    <submittedName>
        <fullName evidence="2">Uncharacterized protein</fullName>
    </submittedName>
</protein>
<dbReference type="RefSeq" id="WP_195036435.1">
    <property type="nucleotide sequence ID" value="NZ_JADLRE010000046.1"/>
</dbReference>
<evidence type="ECO:0000256" key="1">
    <source>
        <dbReference type="SAM" id="MobiDB-lite"/>
    </source>
</evidence>
<sequence length="69" mass="7203">MADYVAANRDDEFLEDGDHLGATVFGEPPRRASMAISVHPAAGSNATSNSADVRADKTSAATNLSPEVR</sequence>
<comment type="caution">
    <text evidence="2">The sequence shown here is derived from an EMBL/GenBank/DDBJ whole genome shotgun (WGS) entry which is preliminary data.</text>
</comment>
<organism evidence="2 3">
    <name type="scientific">Nocardia abscessus</name>
    <dbReference type="NCBI Taxonomy" id="120957"/>
    <lineage>
        <taxon>Bacteria</taxon>
        <taxon>Bacillati</taxon>
        <taxon>Actinomycetota</taxon>
        <taxon>Actinomycetes</taxon>
        <taxon>Mycobacteriales</taxon>
        <taxon>Nocardiaceae</taxon>
        <taxon>Nocardia</taxon>
    </lineage>
</organism>
<keyword evidence="3" id="KW-1185">Reference proteome</keyword>
<dbReference type="EMBL" id="JADLRE010000046">
    <property type="protein sequence ID" value="MBF6229603.1"/>
    <property type="molecule type" value="Genomic_DNA"/>
</dbReference>
<gene>
    <name evidence="2" type="ORF">IU470_31510</name>
</gene>
<reference evidence="2 3" key="1">
    <citation type="submission" date="2020-10" db="EMBL/GenBank/DDBJ databases">
        <title>Identification of Nocardia species via Next-generation sequencing and recognition of intraspecies genetic diversity.</title>
        <authorList>
            <person name="Li P."/>
            <person name="Li P."/>
            <person name="Lu B."/>
        </authorList>
    </citation>
    <scope>NUCLEOTIDE SEQUENCE [LARGE SCALE GENOMIC DNA]</scope>
    <source>
        <strain evidence="2 3">N-11</strain>
    </source>
</reference>
<name>A0ABS0CMB8_9NOCA</name>
<dbReference type="Proteomes" id="UP000807309">
    <property type="component" value="Unassembled WGS sequence"/>
</dbReference>
<accession>A0ABS0CMB8</accession>
<proteinExistence type="predicted"/>